<dbReference type="SUPFAM" id="SSF54001">
    <property type="entry name" value="Cysteine proteinases"/>
    <property type="match status" value="1"/>
</dbReference>
<gene>
    <name evidence="1" type="ORF">KR50_02230</name>
</gene>
<organism evidence="1 2">
    <name type="scientific">Jeotgalibacillus campisalis</name>
    <dbReference type="NCBI Taxonomy" id="220754"/>
    <lineage>
        <taxon>Bacteria</taxon>
        <taxon>Bacillati</taxon>
        <taxon>Bacillota</taxon>
        <taxon>Bacilli</taxon>
        <taxon>Bacillales</taxon>
        <taxon>Caryophanaceae</taxon>
        <taxon>Jeotgalibacillus</taxon>
    </lineage>
</organism>
<keyword evidence="2" id="KW-1185">Reference proteome</keyword>
<dbReference type="OrthoDB" id="2591886at2"/>
<dbReference type="EMBL" id="JXRR01000001">
    <property type="protein sequence ID" value="KIL52894.1"/>
    <property type="molecule type" value="Genomic_DNA"/>
</dbReference>
<dbReference type="InterPro" id="IPR038765">
    <property type="entry name" value="Papain-like_cys_pep_sf"/>
</dbReference>
<accession>A0A0C2SG31</accession>
<reference evidence="1 2" key="1">
    <citation type="submission" date="2015-01" db="EMBL/GenBank/DDBJ databases">
        <title>Jeotgalibacillus campisalis genome sequencing.</title>
        <authorList>
            <person name="Goh K.M."/>
            <person name="Chan K.-G."/>
            <person name="Yaakop A.S."/>
            <person name="Ee R."/>
            <person name="Gan H.M."/>
            <person name="Chan C.S."/>
        </authorList>
    </citation>
    <scope>NUCLEOTIDE SEQUENCE [LARGE SCALE GENOMIC DNA]</scope>
    <source>
        <strain evidence="1 2">SF-57</strain>
    </source>
</reference>
<dbReference type="Proteomes" id="UP000031972">
    <property type="component" value="Unassembled WGS sequence"/>
</dbReference>
<proteinExistence type="predicted"/>
<dbReference type="RefSeq" id="WP_041053738.1">
    <property type="nucleotide sequence ID" value="NZ_JXRR01000001.1"/>
</dbReference>
<dbReference type="PATRIC" id="fig|220754.4.peg.226"/>
<dbReference type="AlphaFoldDB" id="A0A0C2SG31"/>
<evidence type="ECO:0000313" key="2">
    <source>
        <dbReference type="Proteomes" id="UP000031972"/>
    </source>
</evidence>
<sequence length="256" mass="29463">MFPQAPILKTWKKFDQFAMETLTKRWNYNSDKPFQQRSVSQMKEQRERFGVSGNCFDLAIWLLDEFKNDGIEAYPIGHEIQSEDAHAAVIALDENGRRFLCDLGDQWLLPILVDANDEDFSGEKLSGFFPGADIQLKPSHSKLEVYYHRPNGRFSVQAYDLQPVDGSDFEKAAERSQNHLNPHPLVECRIPYKKETAHWEFDEWKSFISSAEGLHPEPPAASIEEWAIRINEKTGYNKEVAGQVLREFKTVPSSLL</sequence>
<comment type="caution">
    <text evidence="1">The sequence shown here is derived from an EMBL/GenBank/DDBJ whole genome shotgun (WGS) entry which is preliminary data.</text>
</comment>
<protein>
    <submittedName>
        <fullName evidence="1">Uncharacterized protein</fullName>
    </submittedName>
</protein>
<evidence type="ECO:0000313" key="1">
    <source>
        <dbReference type="EMBL" id="KIL52894.1"/>
    </source>
</evidence>
<name>A0A0C2SG31_9BACL</name>